<keyword evidence="3" id="KW-1003">Cell membrane</keyword>
<keyword evidence="11" id="KW-1185">Reference proteome</keyword>
<name>A0ABU1JKI4_9PROT</name>
<dbReference type="EC" id="3.6.3.-" evidence="10"/>
<keyword evidence="10" id="KW-0378">Hydrolase</keyword>
<dbReference type="PROSITE" id="PS50893">
    <property type="entry name" value="ABC_TRANSPORTER_2"/>
    <property type="match status" value="1"/>
</dbReference>
<dbReference type="EMBL" id="JAVDPW010000003">
    <property type="protein sequence ID" value="MDR6289113.1"/>
    <property type="molecule type" value="Genomic_DNA"/>
</dbReference>
<evidence type="ECO:0000256" key="4">
    <source>
        <dbReference type="ARBA" id="ARBA00022741"/>
    </source>
</evidence>
<dbReference type="InterPro" id="IPR027417">
    <property type="entry name" value="P-loop_NTPase"/>
</dbReference>
<keyword evidence="5 10" id="KW-0067">ATP-binding</keyword>
<evidence type="ECO:0000256" key="8">
    <source>
        <dbReference type="SAM" id="MobiDB-lite"/>
    </source>
</evidence>
<dbReference type="InterPro" id="IPR003593">
    <property type="entry name" value="AAA+_ATPase"/>
</dbReference>
<dbReference type="SMART" id="SM00382">
    <property type="entry name" value="AAA"/>
    <property type="match status" value="1"/>
</dbReference>
<dbReference type="Pfam" id="PF00005">
    <property type="entry name" value="ABC_tran"/>
    <property type="match status" value="1"/>
</dbReference>
<dbReference type="Proteomes" id="UP001262410">
    <property type="component" value="Unassembled WGS sequence"/>
</dbReference>
<keyword evidence="2" id="KW-0813">Transport</keyword>
<accession>A0ABU1JKI4</accession>
<organism evidence="10 11">
    <name type="scientific">Inquilinus ginsengisoli</name>
    <dbReference type="NCBI Taxonomy" id="363840"/>
    <lineage>
        <taxon>Bacteria</taxon>
        <taxon>Pseudomonadati</taxon>
        <taxon>Pseudomonadota</taxon>
        <taxon>Alphaproteobacteria</taxon>
        <taxon>Rhodospirillales</taxon>
        <taxon>Rhodospirillaceae</taxon>
        <taxon>Inquilinus</taxon>
    </lineage>
</organism>
<dbReference type="Gene3D" id="3.40.50.300">
    <property type="entry name" value="P-loop containing nucleotide triphosphate hydrolases"/>
    <property type="match status" value="1"/>
</dbReference>
<dbReference type="PANTHER" id="PTHR42788:SF17">
    <property type="entry name" value="ALIPHATIC SULFONATES IMPORT ATP-BINDING PROTEIN SSUB"/>
    <property type="match status" value="1"/>
</dbReference>
<dbReference type="InterPro" id="IPR003439">
    <property type="entry name" value="ABC_transporter-like_ATP-bd"/>
</dbReference>
<proteinExistence type="inferred from homology"/>
<dbReference type="SUPFAM" id="SSF52540">
    <property type="entry name" value="P-loop containing nucleoside triphosphate hydrolases"/>
    <property type="match status" value="1"/>
</dbReference>
<evidence type="ECO:0000313" key="11">
    <source>
        <dbReference type="Proteomes" id="UP001262410"/>
    </source>
</evidence>
<dbReference type="PANTHER" id="PTHR42788">
    <property type="entry name" value="TAURINE IMPORT ATP-BINDING PROTEIN-RELATED"/>
    <property type="match status" value="1"/>
</dbReference>
<comment type="similarity">
    <text evidence="1">Belongs to the ABC transporter superfamily.</text>
</comment>
<evidence type="ECO:0000256" key="2">
    <source>
        <dbReference type="ARBA" id="ARBA00022448"/>
    </source>
</evidence>
<comment type="caution">
    <text evidence="10">The sequence shown here is derived from an EMBL/GenBank/DDBJ whole genome shotgun (WGS) entry which is preliminary data.</text>
</comment>
<evidence type="ECO:0000256" key="6">
    <source>
        <dbReference type="ARBA" id="ARBA00022967"/>
    </source>
</evidence>
<evidence type="ECO:0000259" key="9">
    <source>
        <dbReference type="PROSITE" id="PS50893"/>
    </source>
</evidence>
<feature type="region of interest" description="Disordered" evidence="8">
    <location>
        <begin position="1"/>
        <end position="21"/>
    </location>
</feature>
<evidence type="ECO:0000256" key="1">
    <source>
        <dbReference type="ARBA" id="ARBA00005417"/>
    </source>
</evidence>
<evidence type="ECO:0000256" key="7">
    <source>
        <dbReference type="ARBA" id="ARBA00023136"/>
    </source>
</evidence>
<reference evidence="10 11" key="1">
    <citation type="submission" date="2023-07" db="EMBL/GenBank/DDBJ databases">
        <title>Sorghum-associated microbial communities from plants grown in Nebraska, USA.</title>
        <authorList>
            <person name="Schachtman D."/>
        </authorList>
    </citation>
    <scope>NUCLEOTIDE SEQUENCE [LARGE SCALE GENOMIC DNA]</scope>
    <source>
        <strain evidence="10 11">584</strain>
    </source>
</reference>
<dbReference type="InterPro" id="IPR050166">
    <property type="entry name" value="ABC_transporter_ATP-bind"/>
</dbReference>
<gene>
    <name evidence="10" type="ORF">E9232_001628</name>
</gene>
<keyword evidence="4" id="KW-0547">Nucleotide-binding</keyword>
<keyword evidence="6" id="KW-1278">Translocase</keyword>
<keyword evidence="7" id="KW-0472">Membrane</keyword>
<feature type="domain" description="ABC transporter" evidence="9">
    <location>
        <begin position="28"/>
        <end position="242"/>
    </location>
</feature>
<dbReference type="GO" id="GO:0016787">
    <property type="term" value="F:hydrolase activity"/>
    <property type="evidence" value="ECO:0007669"/>
    <property type="project" value="UniProtKB-KW"/>
</dbReference>
<protein>
    <submittedName>
        <fullName evidence="10">Sulfonate transport system ATP-binding protein</fullName>
        <ecNumber evidence="10">3.6.3.-</ecNumber>
    </submittedName>
</protein>
<evidence type="ECO:0000256" key="3">
    <source>
        <dbReference type="ARBA" id="ARBA00022475"/>
    </source>
</evidence>
<sequence>MPLSAALHRPTAEPIEATRPAHERPDVVRIRGLTRSFGGPNILDGLDLDIADGAFVALLGRSGSGKSTLLRTLAGLDPAPAGTVTVPSERTVVFQEPRLLPWKSVWRNVALGLGGKDAHGRAVAALQEVGLSHRIDAWPLTLSGGEAQRTALARALVREPRLLLLDEPFASLDALTRLKMQGLVGSLWQAHRPAVLLVTHDVDEALLLADRVLVLADGRIATDIPITLDRPRRHGDPGFIRLRAKLLADLGVDEFEGDFTAQAPARQAAGRAASAGVAVPSPAGA</sequence>
<dbReference type="GO" id="GO:0005524">
    <property type="term" value="F:ATP binding"/>
    <property type="evidence" value="ECO:0007669"/>
    <property type="project" value="UniProtKB-KW"/>
</dbReference>
<evidence type="ECO:0000313" key="10">
    <source>
        <dbReference type="EMBL" id="MDR6289113.1"/>
    </source>
</evidence>
<evidence type="ECO:0000256" key="5">
    <source>
        <dbReference type="ARBA" id="ARBA00022840"/>
    </source>
</evidence>